<evidence type="ECO:0000313" key="3">
    <source>
        <dbReference type="Proteomes" id="UP000070444"/>
    </source>
</evidence>
<dbReference type="AlphaFoldDB" id="A0A137NSY5"/>
<dbReference type="InterPro" id="IPR036322">
    <property type="entry name" value="WD40_repeat_dom_sf"/>
</dbReference>
<dbReference type="OMA" id="ESEMHFA"/>
<name>A0A137NSY5_CONC2</name>
<dbReference type="InterPro" id="IPR004871">
    <property type="entry name" value="RSE1/DDB1/CPSF1_C"/>
</dbReference>
<dbReference type="Pfam" id="PF03178">
    <property type="entry name" value="CPSF_A"/>
    <property type="match status" value="1"/>
</dbReference>
<evidence type="ECO:0000259" key="1">
    <source>
        <dbReference type="Pfam" id="PF03178"/>
    </source>
</evidence>
<organism evidence="2 3">
    <name type="scientific">Conidiobolus coronatus (strain ATCC 28846 / CBS 209.66 / NRRL 28638)</name>
    <name type="common">Delacroixia coronata</name>
    <dbReference type="NCBI Taxonomy" id="796925"/>
    <lineage>
        <taxon>Eukaryota</taxon>
        <taxon>Fungi</taxon>
        <taxon>Fungi incertae sedis</taxon>
        <taxon>Zoopagomycota</taxon>
        <taxon>Entomophthoromycotina</taxon>
        <taxon>Entomophthoromycetes</taxon>
        <taxon>Entomophthorales</taxon>
        <taxon>Ancylistaceae</taxon>
        <taxon>Conidiobolus</taxon>
    </lineage>
</organism>
<dbReference type="GO" id="GO:0003676">
    <property type="term" value="F:nucleic acid binding"/>
    <property type="evidence" value="ECO:0007669"/>
    <property type="project" value="InterPro"/>
</dbReference>
<dbReference type="EMBL" id="KQ964809">
    <property type="protein sequence ID" value="KXN65836.1"/>
    <property type="molecule type" value="Genomic_DNA"/>
</dbReference>
<evidence type="ECO:0000313" key="2">
    <source>
        <dbReference type="EMBL" id="KXN65836.1"/>
    </source>
</evidence>
<gene>
    <name evidence="2" type="ORF">CONCODRAFT_80675</name>
</gene>
<protein>
    <recommendedName>
        <fullName evidence="1">RSE1/DDB1/CPSF1 C-terminal domain-containing protein</fullName>
    </recommendedName>
</protein>
<dbReference type="OrthoDB" id="433457at2759"/>
<dbReference type="STRING" id="796925.A0A137NSY5"/>
<dbReference type="InterPro" id="IPR050358">
    <property type="entry name" value="RSE1/DDB1/CFT1"/>
</dbReference>
<dbReference type="GO" id="GO:0005634">
    <property type="term" value="C:nucleus"/>
    <property type="evidence" value="ECO:0007669"/>
    <property type="project" value="InterPro"/>
</dbReference>
<proteinExistence type="predicted"/>
<keyword evidence="3" id="KW-1185">Reference proteome</keyword>
<dbReference type="Gene3D" id="1.10.150.910">
    <property type="match status" value="1"/>
</dbReference>
<dbReference type="PANTHER" id="PTHR10644">
    <property type="entry name" value="DNA REPAIR/RNA PROCESSING CPSF FAMILY"/>
    <property type="match status" value="1"/>
</dbReference>
<accession>A0A137NSY5</accession>
<feature type="domain" description="RSE1/DDB1/CPSF1 C-terminal" evidence="1">
    <location>
        <begin position="126"/>
        <end position="436"/>
    </location>
</feature>
<dbReference type="Proteomes" id="UP000070444">
    <property type="component" value="Unassembled WGS sequence"/>
</dbReference>
<dbReference type="SUPFAM" id="SSF50978">
    <property type="entry name" value="WD40 repeat-like"/>
    <property type="match status" value="1"/>
</dbReference>
<dbReference type="InterPro" id="IPR015943">
    <property type="entry name" value="WD40/YVTN_repeat-like_dom_sf"/>
</dbReference>
<dbReference type="Gene3D" id="2.130.10.10">
    <property type="entry name" value="YVTN repeat-like/Quinoprotein amine dehydrogenase"/>
    <property type="match status" value="1"/>
</dbReference>
<sequence>MEFKPLTGGPIQLLNYSKINIETGELINYLICTGDQPQLIQYTQNKLIFSPIHSLEANHFAKLPNSNNDLILINDDGIEIGQVSDNCELQVKTLLLGAQPRKLLNIQKLNKLAMLRQTGDGSNGVSSVQLVSPSSFDLITEFKFEGGELASSLNFISFNNDEGQNYLVVGTGILKAEDEECHSGNIHLFKITNNNEGFNSEEDLKLVKVISIAVNGAVYDLISFKGKLIAAINGMLTLFEVYPTQKDYKLIHTLYLPTTITQLDIIEDYIICQDLIRSVQIIVLNKDLDQLVHHCGDNTPTWPIASRALNSTTILSSDSNFNLILLKRVHQALGRGEKPRISWEGQMHWGDQINCICRKPNDEKSLVFGTAGGAIGVLRTIDSDTYDILRKLVNNTVSLVSGVGGLKYSDWREFESDRIKRKDKGFIDGDVLDLFLSLDLDTKKNVVNGVKRDYMESDDDVSEEMEELEPLNLPINMVVNLVREILNFY</sequence>
<reference evidence="2 3" key="1">
    <citation type="journal article" date="2015" name="Genome Biol. Evol.">
        <title>Phylogenomic analyses indicate that early fungi evolved digesting cell walls of algal ancestors of land plants.</title>
        <authorList>
            <person name="Chang Y."/>
            <person name="Wang S."/>
            <person name="Sekimoto S."/>
            <person name="Aerts A.L."/>
            <person name="Choi C."/>
            <person name="Clum A."/>
            <person name="LaButti K.M."/>
            <person name="Lindquist E.A."/>
            <person name="Yee Ngan C."/>
            <person name="Ohm R.A."/>
            <person name="Salamov A.A."/>
            <person name="Grigoriev I.V."/>
            <person name="Spatafora J.W."/>
            <person name="Berbee M.L."/>
        </authorList>
    </citation>
    <scope>NUCLEOTIDE SEQUENCE [LARGE SCALE GENOMIC DNA]</scope>
    <source>
        <strain evidence="2 3">NRRL 28638</strain>
    </source>
</reference>